<organism evidence="3 4">
    <name type="scientific">Microbacterium pygmaeum</name>
    <dbReference type="NCBI Taxonomy" id="370764"/>
    <lineage>
        <taxon>Bacteria</taxon>
        <taxon>Bacillati</taxon>
        <taxon>Actinomycetota</taxon>
        <taxon>Actinomycetes</taxon>
        <taxon>Micrococcales</taxon>
        <taxon>Microbacteriaceae</taxon>
        <taxon>Microbacterium</taxon>
    </lineage>
</organism>
<dbReference type="OrthoDB" id="3389322at2"/>
<feature type="domain" description="Protein-glutamine gamma-glutamyltransferase-like C-terminal" evidence="2">
    <location>
        <begin position="141"/>
        <end position="205"/>
    </location>
</feature>
<dbReference type="Proteomes" id="UP000199009">
    <property type="component" value="Chromosome I"/>
</dbReference>
<keyword evidence="1" id="KW-0812">Transmembrane</keyword>
<dbReference type="RefSeq" id="WP_157681875.1">
    <property type="nucleotide sequence ID" value="NZ_LT629692.1"/>
</dbReference>
<keyword evidence="1" id="KW-0472">Membrane</keyword>
<reference evidence="3 4" key="1">
    <citation type="submission" date="2016-10" db="EMBL/GenBank/DDBJ databases">
        <authorList>
            <person name="de Groot N.N."/>
        </authorList>
    </citation>
    <scope>NUCLEOTIDE SEQUENCE [LARGE SCALE GENOMIC DNA]</scope>
    <source>
        <strain evidence="3 4">DSM 23142</strain>
    </source>
</reference>
<dbReference type="InterPro" id="IPR025403">
    <property type="entry name" value="TgpA-like_C"/>
</dbReference>
<evidence type="ECO:0000313" key="3">
    <source>
        <dbReference type="EMBL" id="SDH46793.1"/>
    </source>
</evidence>
<feature type="transmembrane region" description="Helical" evidence="1">
    <location>
        <begin position="71"/>
        <end position="94"/>
    </location>
</feature>
<evidence type="ECO:0000259" key="2">
    <source>
        <dbReference type="Pfam" id="PF13559"/>
    </source>
</evidence>
<sequence>MVLAARGAWVALLADAVPPLTPDGDEAREWAERELSKPAYAEAQPTPIDRIAQAIGDFLGRLFGTELSGGWGPWVAVIAAVVIVLVIVAAFLIWGRPQVTRRARESAIVFGAAEQRTAAELRCDAASRAASGEWDAAIILRFRALARGLDERGIVETPPGATVHAFARAAAAAMPAIADRLESAAAAFDDVRYLRRPGTAALYATVAGVDDAAVAARPRASAPAEATS</sequence>
<dbReference type="EMBL" id="LT629692">
    <property type="protein sequence ID" value="SDH46793.1"/>
    <property type="molecule type" value="Genomic_DNA"/>
</dbReference>
<keyword evidence="4" id="KW-1185">Reference proteome</keyword>
<gene>
    <name evidence="3" type="ORF">SAMN04489810_3120</name>
</gene>
<accession>A0A1G8CNC1</accession>
<name>A0A1G8CNC1_9MICO</name>
<dbReference type="AlphaFoldDB" id="A0A1G8CNC1"/>
<evidence type="ECO:0000313" key="4">
    <source>
        <dbReference type="Proteomes" id="UP000199009"/>
    </source>
</evidence>
<keyword evidence="1" id="KW-1133">Transmembrane helix</keyword>
<evidence type="ECO:0000256" key="1">
    <source>
        <dbReference type="SAM" id="Phobius"/>
    </source>
</evidence>
<dbReference type="Pfam" id="PF13559">
    <property type="entry name" value="DUF4129"/>
    <property type="match status" value="1"/>
</dbReference>
<proteinExistence type="predicted"/>
<dbReference type="STRING" id="370764.SAMN04489810_3120"/>
<protein>
    <recommendedName>
        <fullName evidence="2">Protein-glutamine gamma-glutamyltransferase-like C-terminal domain-containing protein</fullName>
    </recommendedName>
</protein>